<comment type="caution">
    <text evidence="2">The sequence shown here is derived from an EMBL/GenBank/DDBJ whole genome shotgun (WGS) entry which is preliminary data.</text>
</comment>
<reference evidence="2 3" key="1">
    <citation type="submission" date="2023-10" db="EMBL/GenBank/DDBJ databases">
        <title>Development of a sustainable strategy for remediation of hydrocarbon-contaminated territories based on the waste exchange concept.</title>
        <authorList>
            <person name="Krivoruchko A."/>
        </authorList>
    </citation>
    <scope>NUCLEOTIDE SEQUENCE</scope>
    <source>
        <strain evidence="1 3">IEGM 1266</strain>
        <strain evidence="2">IEGM 1279</strain>
    </source>
</reference>
<evidence type="ECO:0000313" key="2">
    <source>
        <dbReference type="EMBL" id="MDV6313415.1"/>
    </source>
</evidence>
<protein>
    <recommendedName>
        <fullName evidence="5">SHSP domain-containing protein</fullName>
    </recommendedName>
</protein>
<keyword evidence="3" id="KW-1185">Reference proteome</keyword>
<sequence>MATPTHHTTRSLLPDIADLFSTIPAVGMLRPSGHLIRVEEELADVKAGYRDGILTVTVPLTAPSNPGKQIKIESS</sequence>
<dbReference type="RefSeq" id="WP_096273255.1">
    <property type="nucleotide sequence ID" value="NZ_JAPWIL010000017.1"/>
</dbReference>
<evidence type="ECO:0000313" key="3">
    <source>
        <dbReference type="Proteomes" id="UP001185779"/>
    </source>
</evidence>
<dbReference type="CDD" id="cd06464">
    <property type="entry name" value="ACD_sHsps-like"/>
    <property type="match status" value="1"/>
</dbReference>
<evidence type="ECO:0000313" key="1">
    <source>
        <dbReference type="EMBL" id="MDV6307570.1"/>
    </source>
</evidence>
<dbReference type="InterPro" id="IPR008978">
    <property type="entry name" value="HSP20-like_chaperone"/>
</dbReference>
<dbReference type="Gene3D" id="2.60.40.790">
    <property type="match status" value="1"/>
</dbReference>
<accession>A0AAE4R4R8</accession>
<organism evidence="2 4">
    <name type="scientific">Gordonia amicalis</name>
    <dbReference type="NCBI Taxonomy" id="89053"/>
    <lineage>
        <taxon>Bacteria</taxon>
        <taxon>Bacillati</taxon>
        <taxon>Actinomycetota</taxon>
        <taxon>Actinomycetes</taxon>
        <taxon>Mycobacteriales</taxon>
        <taxon>Gordoniaceae</taxon>
        <taxon>Gordonia</taxon>
    </lineage>
</organism>
<evidence type="ECO:0000313" key="4">
    <source>
        <dbReference type="Proteomes" id="UP001185922"/>
    </source>
</evidence>
<dbReference type="AlphaFoldDB" id="A0AAE4R4R8"/>
<evidence type="ECO:0008006" key="5">
    <source>
        <dbReference type="Google" id="ProtNLM"/>
    </source>
</evidence>
<dbReference type="EMBL" id="JAWLKH010000018">
    <property type="protein sequence ID" value="MDV6313415.1"/>
    <property type="molecule type" value="Genomic_DNA"/>
</dbReference>
<dbReference type="Proteomes" id="UP001185922">
    <property type="component" value="Unassembled WGS sequence"/>
</dbReference>
<proteinExistence type="predicted"/>
<gene>
    <name evidence="1" type="ORF">R3P94_09575</name>
    <name evidence="2" type="ORF">R3Q15_16190</name>
</gene>
<name>A0AAE4R4R8_9ACTN</name>
<dbReference type="Proteomes" id="UP001185779">
    <property type="component" value="Unassembled WGS sequence"/>
</dbReference>
<dbReference type="EMBL" id="JAWLKI010000008">
    <property type="protein sequence ID" value="MDV6307570.1"/>
    <property type="molecule type" value="Genomic_DNA"/>
</dbReference>